<dbReference type="InterPro" id="IPR013126">
    <property type="entry name" value="Hsp_70_fam"/>
</dbReference>
<keyword evidence="5" id="KW-1185">Reference proteome</keyword>
<reference evidence="5" key="1">
    <citation type="submission" date="2014-12" db="EMBL/GenBank/DDBJ databases">
        <title>Genome Sequence of Valsa Canker Pathogens Uncovers a Specific Adaption of Colonization on Woody Bark.</title>
        <authorList>
            <person name="Yin Z."/>
            <person name="Liu H."/>
            <person name="Gao X."/>
            <person name="Li Z."/>
            <person name="Song N."/>
            <person name="Ke X."/>
            <person name="Dai Q."/>
            <person name="Wu Y."/>
            <person name="Sun Y."/>
            <person name="Xu J.-R."/>
            <person name="Kang Z.K."/>
            <person name="Wang L."/>
            <person name="Huang L."/>
        </authorList>
    </citation>
    <scope>NUCLEOTIDE SEQUENCE [LARGE SCALE GENOMIC DNA]</scope>
    <source>
        <strain evidence="5">SXYL134</strain>
    </source>
</reference>
<dbReference type="EMBL" id="KN714783">
    <property type="protein sequence ID" value="KUI61643.1"/>
    <property type="molecule type" value="Genomic_DNA"/>
</dbReference>
<accession>A0A194VCL6</accession>
<feature type="compositionally biased region" description="Basic and acidic residues" evidence="3">
    <location>
        <begin position="1"/>
        <end position="15"/>
    </location>
</feature>
<keyword evidence="1" id="KW-0547">Nucleotide-binding</keyword>
<dbReference type="PANTHER" id="PTHR14187">
    <property type="entry name" value="ALPHA KINASE/ELONGATION FACTOR 2 KINASE"/>
    <property type="match status" value="1"/>
</dbReference>
<dbReference type="CDD" id="cd10170">
    <property type="entry name" value="ASKHA_NBD_HSP70"/>
    <property type="match status" value="1"/>
</dbReference>
<evidence type="ECO:0000313" key="4">
    <source>
        <dbReference type="EMBL" id="KUI61643.1"/>
    </source>
</evidence>
<feature type="compositionally biased region" description="Basic residues" evidence="3">
    <location>
        <begin position="50"/>
        <end position="65"/>
    </location>
</feature>
<evidence type="ECO:0008006" key="6">
    <source>
        <dbReference type="Google" id="ProtNLM"/>
    </source>
</evidence>
<dbReference type="PANTHER" id="PTHR14187:SF5">
    <property type="entry name" value="HEAT SHOCK 70 KDA PROTEIN 12A"/>
    <property type="match status" value="1"/>
</dbReference>
<dbReference type="AlphaFoldDB" id="A0A194VCL6"/>
<organism evidence="4 5">
    <name type="scientific">Cytospora mali</name>
    <name type="common">Apple Valsa canker fungus</name>
    <name type="synonym">Valsa mali</name>
    <dbReference type="NCBI Taxonomy" id="578113"/>
    <lineage>
        <taxon>Eukaryota</taxon>
        <taxon>Fungi</taxon>
        <taxon>Dikarya</taxon>
        <taxon>Ascomycota</taxon>
        <taxon>Pezizomycotina</taxon>
        <taxon>Sordariomycetes</taxon>
        <taxon>Sordariomycetidae</taxon>
        <taxon>Diaporthales</taxon>
        <taxon>Cytosporaceae</taxon>
        <taxon>Cytospora</taxon>
    </lineage>
</organism>
<evidence type="ECO:0000256" key="2">
    <source>
        <dbReference type="ARBA" id="ARBA00022840"/>
    </source>
</evidence>
<feature type="region of interest" description="Disordered" evidence="3">
    <location>
        <begin position="1"/>
        <end position="65"/>
    </location>
</feature>
<dbReference type="GO" id="GO:0140662">
    <property type="term" value="F:ATP-dependent protein folding chaperone"/>
    <property type="evidence" value="ECO:0007669"/>
    <property type="project" value="InterPro"/>
</dbReference>
<dbReference type="STRING" id="694573.A0A194VCL6"/>
<dbReference type="Gene3D" id="3.30.420.40">
    <property type="match status" value="2"/>
</dbReference>
<dbReference type="InterPro" id="IPR043129">
    <property type="entry name" value="ATPase_NBD"/>
</dbReference>
<dbReference type="GO" id="GO:0005524">
    <property type="term" value="F:ATP binding"/>
    <property type="evidence" value="ECO:0007669"/>
    <property type="project" value="UniProtKB-KW"/>
</dbReference>
<protein>
    <recommendedName>
        <fullName evidence="6">Actin-like ATPase domain-containing protein</fullName>
    </recommendedName>
</protein>
<sequence length="645" mass="72696">MGPPRRSIEKVEKFDNYNNPSEHIPKLSGTFGTSGRKRLAGPIRDVPAAKKPKVTKKKDSKAPKAKRVKPATIVAGIDFGTTFTGFTYAYSGDAGKLQTITDWVDGNGDDPKTPSSIRLAGRETQWGIQTKDIPEALRWFKLLLVNEADLPADVQGSDQVQEAREKLQVLGKPAVNLIAKYLKLLWSHCLDRIKVAEGEETVITSRFHVVITLPAIWPNYARDRMRQAVEKAGIMIPPGLGVGKTTLDFVSEPEAAALATLSGIDDSFVIVDCGGGTVDLISYKVARSNPMELMEVVRGKGALCGAIFVDERFKNLITAKLKLIRNDALDYVTDQEIAEIMERHWENGIRKRFTGAGHEWNIRYPHRLIDLAQMGNDGSWPTFTVTSQEVEDVFRPIVEKIQALVIDQINAVSEKEGNLPKYIILVGGFGRSKYLHDYLKRRCLGLEVLQRQGFEPWSAISRGAVIHGLTQLKIESPWASQIKSRIARASYGVVCQETWDDEKHEEDDRFLDEDTGELKAVRQMKWSIRLGQDIEKDNLPRHELYKHLEKLPKSLTTDIYMSKAEDPPTRRDESVMLYCKITWDMNIDWESLEVYRNNQGKEFRRLDYAVEMKCSGGSSIFSIVHNGRRQAAKHVSVEVCENSDI</sequence>
<dbReference type="OrthoDB" id="2963168at2759"/>
<evidence type="ECO:0000313" key="5">
    <source>
        <dbReference type="Proteomes" id="UP000078576"/>
    </source>
</evidence>
<dbReference type="Gene3D" id="3.90.640.10">
    <property type="entry name" value="Actin, Chain A, domain 4"/>
    <property type="match status" value="1"/>
</dbReference>
<dbReference type="SUPFAM" id="SSF53067">
    <property type="entry name" value="Actin-like ATPase domain"/>
    <property type="match status" value="2"/>
</dbReference>
<evidence type="ECO:0000256" key="3">
    <source>
        <dbReference type="SAM" id="MobiDB-lite"/>
    </source>
</evidence>
<keyword evidence="2" id="KW-0067">ATP-binding</keyword>
<dbReference type="Proteomes" id="UP000078576">
    <property type="component" value="Unassembled WGS sequence"/>
</dbReference>
<proteinExistence type="predicted"/>
<name>A0A194VCL6_CYTMA</name>
<dbReference type="Pfam" id="PF00012">
    <property type="entry name" value="HSP70"/>
    <property type="match status" value="1"/>
</dbReference>
<evidence type="ECO:0000256" key="1">
    <source>
        <dbReference type="ARBA" id="ARBA00022741"/>
    </source>
</evidence>
<gene>
    <name evidence="4" type="ORF">VP1G_08816</name>
</gene>